<feature type="non-terminal residue" evidence="2">
    <location>
        <position position="1"/>
    </location>
</feature>
<dbReference type="PANTHER" id="PTHR43255">
    <property type="entry name" value="IRON-SULFUR-BINDING OXIDOREDUCTASE FADF-RELATED-RELATED"/>
    <property type="match status" value="1"/>
</dbReference>
<accession>X0YAL7</accession>
<dbReference type="InterPro" id="IPR051460">
    <property type="entry name" value="HdrC_iron-sulfur_subunit"/>
</dbReference>
<dbReference type="EMBL" id="BARS01050158">
    <property type="protein sequence ID" value="GAG45773.1"/>
    <property type="molecule type" value="Genomic_DNA"/>
</dbReference>
<proteinExistence type="predicted"/>
<feature type="domain" description="Cysteine-rich" evidence="1">
    <location>
        <begin position="164"/>
        <end position="238"/>
    </location>
</feature>
<evidence type="ECO:0000259" key="1">
    <source>
        <dbReference type="Pfam" id="PF02754"/>
    </source>
</evidence>
<dbReference type="Pfam" id="PF02754">
    <property type="entry name" value="CCG"/>
    <property type="match status" value="1"/>
</dbReference>
<dbReference type="InterPro" id="IPR004017">
    <property type="entry name" value="Cys_rich_dom"/>
</dbReference>
<dbReference type="PANTHER" id="PTHR43255:SF2">
    <property type="entry name" value="HETERODISULFIDE REDUCTASE RELATED PROTEIN"/>
    <property type="match status" value="1"/>
</dbReference>
<gene>
    <name evidence="2" type="ORF">S01H1_74928</name>
</gene>
<organism evidence="2">
    <name type="scientific">marine sediment metagenome</name>
    <dbReference type="NCBI Taxonomy" id="412755"/>
    <lineage>
        <taxon>unclassified sequences</taxon>
        <taxon>metagenomes</taxon>
        <taxon>ecological metagenomes</taxon>
    </lineage>
</organism>
<reference evidence="2" key="1">
    <citation type="journal article" date="2014" name="Front. Microbiol.">
        <title>High frequency of phylogenetically diverse reductive dehalogenase-homologous genes in deep subseafloor sedimentary metagenomes.</title>
        <authorList>
            <person name="Kawai M."/>
            <person name="Futagami T."/>
            <person name="Toyoda A."/>
            <person name="Takaki Y."/>
            <person name="Nishi S."/>
            <person name="Hori S."/>
            <person name="Arai W."/>
            <person name="Tsubouchi T."/>
            <person name="Morono Y."/>
            <person name="Uchiyama I."/>
            <person name="Ito T."/>
            <person name="Fujiyama A."/>
            <person name="Inagaki F."/>
            <person name="Takami H."/>
        </authorList>
    </citation>
    <scope>NUCLEOTIDE SEQUENCE</scope>
    <source>
        <strain evidence="2">Expedition CK06-06</strain>
    </source>
</reference>
<feature type="non-terminal residue" evidence="2">
    <location>
        <position position="239"/>
    </location>
</feature>
<evidence type="ECO:0000313" key="2">
    <source>
        <dbReference type="EMBL" id="GAG45773.1"/>
    </source>
</evidence>
<protein>
    <recommendedName>
        <fullName evidence="1">Cysteine-rich domain-containing protein</fullName>
    </recommendedName>
</protein>
<dbReference type="AlphaFoldDB" id="X0YAL7"/>
<dbReference type="GO" id="GO:0005886">
    <property type="term" value="C:plasma membrane"/>
    <property type="evidence" value="ECO:0007669"/>
    <property type="project" value="TreeGrafter"/>
</dbReference>
<name>X0YAL7_9ZZZZ</name>
<comment type="caution">
    <text evidence="2">The sequence shown here is derived from an EMBL/GenBank/DDBJ whole genome shotgun (WGS) entry which is preliminary data.</text>
</comment>
<sequence>DGRMRDIQEQIQKYEEIISSKEEDTLGIPKKIYNNNADKILFVEWSFLTSHQKIYHSVLRVLEKIGEPIAGISDGGLTLPDLYDLGYWEQMEDFLATKFDIKGLKRKEIIFINPHSQEFFVHRFPEIISGYENIKSWHISEFILDALQKGKLRMKKRSKQIKISYHDPCYLGRGLGIYDPPREILSLIDGVDLVEMERNRRNSFCCGARARDYYFQDFSKKTTLERLNEFKKTGADLML</sequence>
<dbReference type="GO" id="GO:0016491">
    <property type="term" value="F:oxidoreductase activity"/>
    <property type="evidence" value="ECO:0007669"/>
    <property type="project" value="UniProtKB-ARBA"/>
</dbReference>